<dbReference type="GO" id="GO:0098719">
    <property type="term" value="P:sodium ion import across plasma membrane"/>
    <property type="evidence" value="ECO:0007669"/>
    <property type="project" value="TreeGrafter"/>
</dbReference>
<keyword evidence="3 10" id="KW-0812">Transmembrane</keyword>
<comment type="subcellular location">
    <subcellularLocation>
        <location evidence="1">Membrane</location>
        <topology evidence="1">Multi-pass membrane protein</topology>
    </subcellularLocation>
</comment>
<keyword evidence="2" id="KW-0813">Transport</keyword>
<keyword evidence="12" id="KW-1185">Reference proteome</keyword>
<evidence type="ECO:0000256" key="1">
    <source>
        <dbReference type="ARBA" id="ARBA00004141"/>
    </source>
</evidence>
<feature type="transmembrane region" description="Helical" evidence="10">
    <location>
        <begin position="149"/>
        <end position="173"/>
    </location>
</feature>
<evidence type="ECO:0000256" key="3">
    <source>
        <dbReference type="ARBA" id="ARBA00022692"/>
    </source>
</evidence>
<gene>
    <name evidence="13" type="primary">LOC106521014</name>
</gene>
<keyword evidence="7 10" id="KW-0472">Membrane</keyword>
<feature type="compositionally biased region" description="Polar residues" evidence="9">
    <location>
        <begin position="363"/>
        <end position="380"/>
    </location>
</feature>
<dbReference type="PANTHER" id="PTHR10110">
    <property type="entry name" value="SODIUM/HYDROGEN EXCHANGER"/>
    <property type="match status" value="1"/>
</dbReference>
<evidence type="ECO:0000256" key="10">
    <source>
        <dbReference type="SAM" id="Phobius"/>
    </source>
</evidence>
<evidence type="ECO:0000256" key="2">
    <source>
        <dbReference type="ARBA" id="ARBA00022448"/>
    </source>
</evidence>
<evidence type="ECO:0000256" key="4">
    <source>
        <dbReference type="ARBA" id="ARBA00022989"/>
    </source>
</evidence>
<proteinExistence type="predicted"/>
<name>A0A2I4BM84_AUSLI</name>
<dbReference type="GeneID" id="106521014"/>
<dbReference type="Proteomes" id="UP000192220">
    <property type="component" value="Unplaced"/>
</dbReference>
<dbReference type="GO" id="GO:0005886">
    <property type="term" value="C:plasma membrane"/>
    <property type="evidence" value="ECO:0007669"/>
    <property type="project" value="TreeGrafter"/>
</dbReference>
<evidence type="ECO:0000256" key="5">
    <source>
        <dbReference type="ARBA" id="ARBA00023053"/>
    </source>
</evidence>
<evidence type="ECO:0000313" key="13">
    <source>
        <dbReference type="RefSeq" id="XP_013868849.1"/>
    </source>
</evidence>
<feature type="transmembrane region" description="Helical" evidence="10">
    <location>
        <begin position="120"/>
        <end position="137"/>
    </location>
</feature>
<organism evidence="12 13">
    <name type="scientific">Austrofundulus limnaeus</name>
    <name type="common">Annual killifish</name>
    <dbReference type="NCBI Taxonomy" id="52670"/>
    <lineage>
        <taxon>Eukaryota</taxon>
        <taxon>Metazoa</taxon>
        <taxon>Chordata</taxon>
        <taxon>Craniata</taxon>
        <taxon>Vertebrata</taxon>
        <taxon>Euteleostomi</taxon>
        <taxon>Actinopterygii</taxon>
        <taxon>Neopterygii</taxon>
        <taxon>Teleostei</taxon>
        <taxon>Neoteleostei</taxon>
        <taxon>Acanthomorphata</taxon>
        <taxon>Ovalentaria</taxon>
        <taxon>Atherinomorphae</taxon>
        <taxon>Cyprinodontiformes</taxon>
        <taxon>Rivulidae</taxon>
        <taxon>Austrofundulus</taxon>
    </lineage>
</organism>
<feature type="domain" description="Cation/H+ exchanger transmembrane" evidence="11">
    <location>
        <begin position="27"/>
        <end position="168"/>
    </location>
</feature>
<dbReference type="InterPro" id="IPR018422">
    <property type="entry name" value="Cation/H_exchanger_CPA1"/>
</dbReference>
<keyword evidence="5" id="KW-0915">Sodium</keyword>
<dbReference type="AlphaFoldDB" id="A0A2I4BM84"/>
<evidence type="ECO:0000256" key="8">
    <source>
        <dbReference type="ARBA" id="ARBA00023201"/>
    </source>
</evidence>
<keyword evidence="4 10" id="KW-1133">Transmembrane helix</keyword>
<protein>
    <submittedName>
        <fullName evidence="13">Sodium/hydrogen exchanger 9 isoform X3</fullName>
    </submittedName>
</protein>
<feature type="transmembrane region" description="Helical" evidence="10">
    <location>
        <begin position="217"/>
        <end position="240"/>
    </location>
</feature>
<dbReference type="Pfam" id="PF00999">
    <property type="entry name" value="Na_H_Exchanger"/>
    <property type="match status" value="1"/>
</dbReference>
<evidence type="ECO:0000259" key="11">
    <source>
        <dbReference type="Pfam" id="PF00999"/>
    </source>
</evidence>
<feature type="transmembrane region" description="Helical" evidence="10">
    <location>
        <begin position="45"/>
        <end position="63"/>
    </location>
</feature>
<dbReference type="OrthoDB" id="196264at2759"/>
<dbReference type="RefSeq" id="XP_013868849.1">
    <property type="nucleotide sequence ID" value="XM_014013395.1"/>
</dbReference>
<keyword evidence="8" id="KW-0739">Sodium transport</keyword>
<feature type="transmembrane region" description="Helical" evidence="10">
    <location>
        <begin position="12"/>
        <end position="33"/>
    </location>
</feature>
<feature type="region of interest" description="Disordered" evidence="9">
    <location>
        <begin position="342"/>
        <end position="395"/>
    </location>
</feature>
<accession>A0A2I4BM84</accession>
<keyword evidence="6" id="KW-0406">Ion transport</keyword>
<dbReference type="InterPro" id="IPR004709">
    <property type="entry name" value="NaH_exchanger"/>
</dbReference>
<dbReference type="GO" id="GO:0051453">
    <property type="term" value="P:regulation of intracellular pH"/>
    <property type="evidence" value="ECO:0007669"/>
    <property type="project" value="TreeGrafter"/>
</dbReference>
<dbReference type="GO" id="GO:0015386">
    <property type="term" value="F:potassium:proton antiporter activity"/>
    <property type="evidence" value="ECO:0007669"/>
    <property type="project" value="TreeGrafter"/>
</dbReference>
<dbReference type="GO" id="GO:0055037">
    <property type="term" value="C:recycling endosome"/>
    <property type="evidence" value="ECO:0007669"/>
    <property type="project" value="TreeGrafter"/>
</dbReference>
<dbReference type="InterPro" id="IPR006153">
    <property type="entry name" value="Cation/H_exchanger_TM"/>
</dbReference>
<evidence type="ECO:0000256" key="6">
    <source>
        <dbReference type="ARBA" id="ARBA00023065"/>
    </source>
</evidence>
<dbReference type="GO" id="GO:0015385">
    <property type="term" value="F:sodium:proton antiporter activity"/>
    <property type="evidence" value="ECO:0007669"/>
    <property type="project" value="InterPro"/>
</dbReference>
<evidence type="ECO:0000256" key="7">
    <source>
        <dbReference type="ARBA" id="ARBA00023136"/>
    </source>
</evidence>
<sequence length="395" mass="43572">MSSTERQRQQSAALFVLAAVSLAILTILAVWKLKQFKYRLINETGGALFFGMLLGLLVKYLWFDREERGKTVGSECTCHVINGTPHVIMVNATSLHRTENDSQRCSLVSAFHMGTFDPEVLFDLFLPTVIFYGAYTLNQKRLIQNLGSVLTYAFLGTLISCICIGYCGSSVLWPEPGKIHNSQFIRRRQDKDQAGLRGVIAFSLAIRDTSTKAKQTILTTTLLLVVFTVWVLGAAADPLLRRLNLSRVEEDEADEDLQDYSSEDVSGGPDATRGLWNRLDHQYLKPLLTHCGPPLADSLPQWCGGFAKVFSSPHLQEDEEQFCEAQLNASTVSLEKTELASIRSDSGSEHQEDLLEGDLGLGTSVSQRSEFPGVSSNADLSSPPPTVHGETVQDI</sequence>
<evidence type="ECO:0000313" key="12">
    <source>
        <dbReference type="Proteomes" id="UP000192220"/>
    </source>
</evidence>
<dbReference type="PRINTS" id="PR01084">
    <property type="entry name" value="NAHEXCHNGR"/>
</dbReference>
<evidence type="ECO:0000256" key="9">
    <source>
        <dbReference type="SAM" id="MobiDB-lite"/>
    </source>
</evidence>
<reference evidence="13" key="1">
    <citation type="submission" date="2025-08" db="UniProtKB">
        <authorList>
            <consortium name="RefSeq"/>
        </authorList>
    </citation>
    <scope>IDENTIFICATION</scope>
    <source>
        <strain evidence="13">Quisiro</strain>
        <tissue evidence="13">Liver</tissue>
    </source>
</reference>
<dbReference type="PANTHER" id="PTHR10110:SF61">
    <property type="entry name" value="SODIUM_HYDROGEN EXCHANGER 9"/>
    <property type="match status" value="1"/>
</dbReference>